<comment type="caution">
    <text evidence="1">The sequence shown here is derived from an EMBL/GenBank/DDBJ whole genome shotgun (WGS) entry which is preliminary data.</text>
</comment>
<evidence type="ECO:0000313" key="1">
    <source>
        <dbReference type="EMBL" id="KAI3353304.1"/>
    </source>
</evidence>
<evidence type="ECO:0000313" key="2">
    <source>
        <dbReference type="Proteomes" id="UP000831701"/>
    </source>
</evidence>
<organism evidence="1 2">
    <name type="scientific">Scortum barcoo</name>
    <name type="common">barcoo grunter</name>
    <dbReference type="NCBI Taxonomy" id="214431"/>
    <lineage>
        <taxon>Eukaryota</taxon>
        <taxon>Metazoa</taxon>
        <taxon>Chordata</taxon>
        <taxon>Craniata</taxon>
        <taxon>Vertebrata</taxon>
        <taxon>Euteleostomi</taxon>
        <taxon>Actinopterygii</taxon>
        <taxon>Neopterygii</taxon>
        <taxon>Teleostei</taxon>
        <taxon>Neoteleostei</taxon>
        <taxon>Acanthomorphata</taxon>
        <taxon>Eupercaria</taxon>
        <taxon>Centrarchiformes</taxon>
        <taxon>Terapontoidei</taxon>
        <taxon>Terapontidae</taxon>
        <taxon>Scortum</taxon>
    </lineage>
</organism>
<proteinExistence type="predicted"/>
<reference evidence="1" key="1">
    <citation type="submission" date="2022-04" db="EMBL/GenBank/DDBJ databases">
        <title>Jade perch genome.</title>
        <authorList>
            <person name="Chao B."/>
        </authorList>
    </citation>
    <scope>NUCLEOTIDE SEQUENCE</scope>
    <source>
        <strain evidence="1">CB-2022</strain>
    </source>
</reference>
<keyword evidence="2" id="KW-1185">Reference proteome</keyword>
<gene>
    <name evidence="1" type="ORF">L3Q82_019844</name>
</gene>
<dbReference type="EMBL" id="CM041553">
    <property type="protein sequence ID" value="KAI3353304.1"/>
    <property type="molecule type" value="Genomic_DNA"/>
</dbReference>
<protein>
    <submittedName>
        <fullName evidence="1">Uncharacterized protein</fullName>
    </submittedName>
</protein>
<dbReference type="Proteomes" id="UP000831701">
    <property type="component" value="Chromosome 23"/>
</dbReference>
<accession>A0ACB8VCW2</accession>
<sequence length="286" mass="31310">MATMPQNGVNYEGRRRGPHRNICNANSQVNGQVPGTGLVNGAAVHNGCPAAATKTRESTPAGTPNGAKPQCTVNGHINHGYKGKSTKAAPPKTFRNQGRTISAVTDASAVGGVRGGQTPGGVLVKGATRLDAVAAPFNSDETALQSILSTAAKKQRARNKFRHKRCATYLMAAMKIDRYFIDLQEKFTTSWFKIPPQMPPQEEEDWENEIQEVTLIDWEKMCFGVQPYGPEDVLHFALRDLTLKQRDTADLLVTANYRPVVHHRPPIQWSCYNIPTEAGQFADADE</sequence>
<name>A0ACB8VCW2_9TELE</name>